<dbReference type="Pfam" id="PF11205">
    <property type="entry name" value="DUF2987"/>
    <property type="match status" value="1"/>
</dbReference>
<dbReference type="InterPro" id="IPR021370">
    <property type="entry name" value="DUF2987"/>
</dbReference>
<name>A0A6N8F9J9_9GAMM</name>
<accession>A0A6N8F9J9</accession>
<dbReference type="RefSeq" id="WP_155694795.1">
    <property type="nucleotide sequence ID" value="NZ_WOCD01000002.1"/>
</dbReference>
<feature type="signal peptide" evidence="1">
    <location>
        <begin position="1"/>
        <end position="21"/>
    </location>
</feature>
<reference evidence="2 3" key="1">
    <citation type="submission" date="2019-11" db="EMBL/GenBank/DDBJ databases">
        <title>P. haliotis isolates from Z. marina roots.</title>
        <authorList>
            <person name="Cohen M."/>
            <person name="Jospin G."/>
            <person name="Eisen J.A."/>
            <person name="Coil D.A."/>
        </authorList>
    </citation>
    <scope>NUCLEOTIDE SEQUENCE [LARGE SCALE GENOMIC DNA]</scope>
    <source>
        <strain evidence="2 3">UCD-MCMsp1aY</strain>
    </source>
</reference>
<protein>
    <submittedName>
        <fullName evidence="2">DUF2987 domain-containing protein</fullName>
    </submittedName>
</protein>
<dbReference type="AlphaFoldDB" id="A0A6N8F9J9"/>
<evidence type="ECO:0000313" key="2">
    <source>
        <dbReference type="EMBL" id="MUH71747.1"/>
    </source>
</evidence>
<sequence>MKILKLFGLVIPTLVCSSVFAAENVMSLSYDGFFDRIEKLDKPEFQNVKLAFYLKEMTTGKPCGIKSVHLKTKLKSKKVYFYESGEVILPFDKQYDLDKAQVVIEKVNDDNCGLDMRIESISLFSSNIEANEIIALIDTFDAALEKQTGMLSFLAPEVIGATFLAPEGSSMEIVSGAKGECNDLGCTITKSSFENNIEHVKFSTKPTKALPYIQK</sequence>
<comment type="caution">
    <text evidence="2">The sequence shown here is derived from an EMBL/GenBank/DDBJ whole genome shotgun (WGS) entry which is preliminary data.</text>
</comment>
<proteinExistence type="predicted"/>
<dbReference type="EMBL" id="WOCD01000002">
    <property type="protein sequence ID" value="MUH71747.1"/>
    <property type="molecule type" value="Genomic_DNA"/>
</dbReference>
<keyword evidence="1" id="KW-0732">Signal</keyword>
<evidence type="ECO:0000313" key="3">
    <source>
        <dbReference type="Proteomes" id="UP000439994"/>
    </source>
</evidence>
<feature type="chain" id="PRO_5026867334" evidence="1">
    <location>
        <begin position="22"/>
        <end position="215"/>
    </location>
</feature>
<dbReference type="Proteomes" id="UP000439994">
    <property type="component" value="Unassembled WGS sequence"/>
</dbReference>
<evidence type="ECO:0000256" key="1">
    <source>
        <dbReference type="SAM" id="SignalP"/>
    </source>
</evidence>
<keyword evidence="3" id="KW-1185">Reference proteome</keyword>
<organism evidence="2 3">
    <name type="scientific">Psychrosphaera haliotis</name>
    <dbReference type="NCBI Taxonomy" id="555083"/>
    <lineage>
        <taxon>Bacteria</taxon>
        <taxon>Pseudomonadati</taxon>
        <taxon>Pseudomonadota</taxon>
        <taxon>Gammaproteobacteria</taxon>
        <taxon>Alteromonadales</taxon>
        <taxon>Pseudoalteromonadaceae</taxon>
        <taxon>Psychrosphaera</taxon>
    </lineage>
</organism>
<gene>
    <name evidence="2" type="ORF">GNP35_04180</name>
</gene>
<dbReference type="OrthoDB" id="6402179at2"/>